<keyword evidence="1" id="KW-0175">Coiled coil</keyword>
<feature type="region of interest" description="Disordered" evidence="2">
    <location>
        <begin position="87"/>
        <end position="108"/>
    </location>
</feature>
<evidence type="ECO:0000256" key="2">
    <source>
        <dbReference type="SAM" id="MobiDB-lite"/>
    </source>
</evidence>
<sequence length="240" mass="27921">MSFSISESILGSYRDYQKRDFTKEEILLEAQSQLEPLWKAFGDLRKENYELSIKVQHLETEKDAQNTKFQNIIDNLRAEIGLMTSSSGTDSIADRKLEEKTEREEPNQRAPTIVFSDISDKTPSGFAPPSFLRKEGINRQDVSEEEISTLIDNKINPLWNAQQTALKQRSEIQSKVEELDKWVKNTVNEFETKELNNMQLQDESELMRETNAQLQEQNERYLAEIESLRNQLESLRRAQS</sequence>
<feature type="compositionally biased region" description="Basic and acidic residues" evidence="2">
    <location>
        <begin position="92"/>
        <end position="107"/>
    </location>
</feature>
<evidence type="ECO:0000256" key="1">
    <source>
        <dbReference type="SAM" id="Coils"/>
    </source>
</evidence>
<name>A0ABN7T3N5_OIKDI</name>
<feature type="coiled-coil region" evidence="1">
    <location>
        <begin position="183"/>
        <end position="238"/>
    </location>
</feature>
<dbReference type="Proteomes" id="UP001158576">
    <property type="component" value="Chromosome 2"/>
</dbReference>
<dbReference type="EMBL" id="OU015567">
    <property type="protein sequence ID" value="CAG5111100.1"/>
    <property type="molecule type" value="Genomic_DNA"/>
</dbReference>
<organism evidence="3 4">
    <name type="scientific">Oikopleura dioica</name>
    <name type="common">Tunicate</name>
    <dbReference type="NCBI Taxonomy" id="34765"/>
    <lineage>
        <taxon>Eukaryota</taxon>
        <taxon>Metazoa</taxon>
        <taxon>Chordata</taxon>
        <taxon>Tunicata</taxon>
        <taxon>Appendicularia</taxon>
        <taxon>Copelata</taxon>
        <taxon>Oikopleuridae</taxon>
        <taxon>Oikopleura</taxon>
    </lineage>
</organism>
<accession>A0ABN7T3N5</accession>
<evidence type="ECO:0000313" key="3">
    <source>
        <dbReference type="EMBL" id="CAG5111100.1"/>
    </source>
</evidence>
<keyword evidence="4" id="KW-1185">Reference proteome</keyword>
<gene>
    <name evidence="3" type="ORF">OKIOD_LOCUS14200</name>
</gene>
<reference evidence="3 4" key="1">
    <citation type="submission" date="2021-04" db="EMBL/GenBank/DDBJ databases">
        <authorList>
            <person name="Bliznina A."/>
        </authorList>
    </citation>
    <scope>NUCLEOTIDE SEQUENCE [LARGE SCALE GENOMIC DNA]</scope>
</reference>
<proteinExistence type="predicted"/>
<evidence type="ECO:0000313" key="4">
    <source>
        <dbReference type="Proteomes" id="UP001158576"/>
    </source>
</evidence>
<protein>
    <submittedName>
        <fullName evidence="3">Oidioi.mRNA.OKI2018_I69.chr2.g5435.t1.cds</fullName>
    </submittedName>
</protein>